<evidence type="ECO:0000256" key="15">
    <source>
        <dbReference type="RuleBase" id="RU004430"/>
    </source>
</evidence>
<evidence type="ECO:0000313" key="17">
    <source>
        <dbReference type="EMBL" id="QHB76576.1"/>
    </source>
</evidence>
<sequence length="172" mass="18991">MTYYIFSLSLLFLAGCIGLALKPSPIYGGLGLIVSGFVGCLIILGFGGSFLGLLVFLIYLGGMMVVFGYTTAMATEEYPETWGSSWLVFGFLVIGILAELFFMWMVDYWNEVELVNFDGLSDWMMYEVDDIGVMLEGGVGVAAMYNCATWMMVVAGWSLFVGIFIIIEITRD</sequence>
<dbReference type="EMBL" id="MN845648">
    <property type="protein sequence ID" value="QHB76576.1"/>
    <property type="molecule type" value="Genomic_DNA"/>
</dbReference>
<dbReference type="GO" id="GO:0008137">
    <property type="term" value="F:NADH dehydrogenase (ubiquinone) activity"/>
    <property type="evidence" value="ECO:0007669"/>
    <property type="project" value="UniProtKB-UniRule"/>
</dbReference>
<evidence type="ECO:0000256" key="11">
    <source>
        <dbReference type="ARBA" id="ARBA00023027"/>
    </source>
</evidence>
<gene>
    <name evidence="17" type="primary">ND6</name>
</gene>
<keyword evidence="10 15" id="KW-1133">Transmembrane helix</keyword>
<comment type="catalytic activity">
    <reaction evidence="14 15">
        <text>a ubiquinone + NADH + 5 H(+)(in) = a ubiquinol + NAD(+) + 4 H(+)(out)</text>
        <dbReference type="Rhea" id="RHEA:29091"/>
        <dbReference type="Rhea" id="RHEA-COMP:9565"/>
        <dbReference type="Rhea" id="RHEA-COMP:9566"/>
        <dbReference type="ChEBI" id="CHEBI:15378"/>
        <dbReference type="ChEBI" id="CHEBI:16389"/>
        <dbReference type="ChEBI" id="CHEBI:17976"/>
        <dbReference type="ChEBI" id="CHEBI:57540"/>
        <dbReference type="ChEBI" id="CHEBI:57945"/>
        <dbReference type="EC" id="7.1.1.2"/>
    </reaction>
</comment>
<keyword evidence="6 15" id="KW-0679">Respiratory chain</keyword>
<keyword evidence="15" id="KW-0830">Ubiquinone</keyword>
<name>A0A6B9M216_HYLAL</name>
<keyword evidence="5 15" id="KW-0813">Transport</keyword>
<feature type="transmembrane region" description="Helical" evidence="15">
    <location>
        <begin position="81"/>
        <end position="106"/>
    </location>
</feature>
<proteinExistence type="inferred from homology"/>
<keyword evidence="12 15" id="KW-0496">Mitochondrion</keyword>
<evidence type="ECO:0000256" key="8">
    <source>
        <dbReference type="ARBA" id="ARBA00022967"/>
    </source>
</evidence>
<keyword evidence="16" id="KW-0732">Signal</keyword>
<feature type="transmembrane region" description="Helical" evidence="15">
    <location>
        <begin position="30"/>
        <end position="60"/>
    </location>
</feature>
<dbReference type="PANTHER" id="PTHR11435">
    <property type="entry name" value="NADH UBIQUINONE OXIDOREDUCTASE SUBUNIT ND6"/>
    <property type="match status" value="1"/>
</dbReference>
<keyword evidence="13 15" id="KW-0472">Membrane</keyword>
<dbReference type="InterPro" id="IPR050269">
    <property type="entry name" value="ComplexI_Subunit6"/>
</dbReference>
<evidence type="ECO:0000256" key="7">
    <source>
        <dbReference type="ARBA" id="ARBA00022692"/>
    </source>
</evidence>
<feature type="chain" id="PRO_5033534246" description="NADH-ubiquinone oxidoreductase chain 6" evidence="16">
    <location>
        <begin position="19"/>
        <end position="172"/>
    </location>
</feature>
<accession>A0A6B9M216</accession>
<evidence type="ECO:0000256" key="12">
    <source>
        <dbReference type="ARBA" id="ARBA00023128"/>
    </source>
</evidence>
<evidence type="ECO:0000256" key="3">
    <source>
        <dbReference type="ARBA" id="ARBA00012944"/>
    </source>
</evidence>
<evidence type="ECO:0000256" key="13">
    <source>
        <dbReference type="ARBA" id="ARBA00023136"/>
    </source>
</evidence>
<dbReference type="InterPro" id="IPR001457">
    <property type="entry name" value="NADH_UbQ/plastoQ_OxRdtase_su6"/>
</dbReference>
<comment type="subcellular location">
    <subcellularLocation>
        <location evidence="1 15">Mitochondrion membrane</location>
        <topology evidence="1 15">Multi-pass membrane protein</topology>
    </subcellularLocation>
</comment>
<dbReference type="EMBL" id="MN845641">
    <property type="protein sequence ID" value="QHB76487.1"/>
    <property type="molecule type" value="Genomic_DNA"/>
</dbReference>
<dbReference type="EC" id="7.1.1.2" evidence="3 15"/>
<evidence type="ECO:0000256" key="4">
    <source>
        <dbReference type="ARBA" id="ARBA00021095"/>
    </source>
</evidence>
<keyword evidence="11 15" id="KW-0520">NAD</keyword>
<feature type="signal peptide" evidence="16">
    <location>
        <begin position="1"/>
        <end position="18"/>
    </location>
</feature>
<evidence type="ECO:0000256" key="14">
    <source>
        <dbReference type="ARBA" id="ARBA00049551"/>
    </source>
</evidence>
<geneLocation type="mitochondrion" evidence="17"/>
<evidence type="ECO:0000256" key="1">
    <source>
        <dbReference type="ARBA" id="ARBA00004225"/>
    </source>
</evidence>
<evidence type="ECO:0000256" key="10">
    <source>
        <dbReference type="ARBA" id="ARBA00022989"/>
    </source>
</evidence>
<dbReference type="AlphaFoldDB" id="A0A6B9M216"/>
<evidence type="ECO:0000256" key="9">
    <source>
        <dbReference type="ARBA" id="ARBA00022982"/>
    </source>
</evidence>
<reference evidence="17" key="1">
    <citation type="submission" date="2019-12" db="EMBL/GenBank/DDBJ databases">
        <authorList>
            <person name="Nicolas V."/>
            <person name="Fabre P.-H."/>
            <person name="Bryja J."/>
            <person name="Denys C."/>
            <person name="Verheyen E."/>
            <person name="Missoup A.-D."/>
            <person name="Ayodeji O."/>
            <person name="Pionus K."/>
            <person name="Akaibe D."/>
            <person name="Marc C."/>
            <person name="Julian K.P."/>
            <person name="Terrence D."/>
        </authorList>
    </citation>
    <scope>NUCLEOTIDE SEQUENCE</scope>
</reference>
<dbReference type="Gene3D" id="1.20.120.1200">
    <property type="entry name" value="NADH-ubiquinone/plastoquinone oxidoreductase chain 6, subunit NuoJ"/>
    <property type="match status" value="1"/>
</dbReference>
<evidence type="ECO:0000256" key="16">
    <source>
        <dbReference type="SAM" id="SignalP"/>
    </source>
</evidence>
<comment type="similarity">
    <text evidence="2 15">Belongs to the complex I subunit 6 family.</text>
</comment>
<dbReference type="InterPro" id="IPR042106">
    <property type="entry name" value="Nuo/plastoQ_OxRdtase_6_NuoJ"/>
</dbReference>
<comment type="function">
    <text evidence="15">Core subunit of the mitochondrial membrane respiratory chain NADH dehydrogenase (Complex I) which catalyzes electron transfer from NADH through the respiratory chain, using ubiquinone as an electron acceptor. Essential for the catalytic activity and assembly of complex I.</text>
</comment>
<dbReference type="GO" id="GO:0031966">
    <property type="term" value="C:mitochondrial membrane"/>
    <property type="evidence" value="ECO:0007669"/>
    <property type="project" value="UniProtKB-SubCell"/>
</dbReference>
<dbReference type="PANTHER" id="PTHR11435:SF1">
    <property type="entry name" value="NADH-UBIQUINONE OXIDOREDUCTASE CHAIN 6"/>
    <property type="match status" value="1"/>
</dbReference>
<evidence type="ECO:0000256" key="6">
    <source>
        <dbReference type="ARBA" id="ARBA00022660"/>
    </source>
</evidence>
<keyword evidence="9 15" id="KW-0249">Electron transport</keyword>
<keyword evidence="7 15" id="KW-0812">Transmembrane</keyword>
<protein>
    <recommendedName>
        <fullName evidence="4 15">NADH-ubiquinone oxidoreductase chain 6</fullName>
        <ecNumber evidence="3 15">7.1.1.2</ecNumber>
    </recommendedName>
</protein>
<feature type="transmembrane region" description="Helical" evidence="15">
    <location>
        <begin position="143"/>
        <end position="167"/>
    </location>
</feature>
<dbReference type="Pfam" id="PF00499">
    <property type="entry name" value="Oxidored_q3"/>
    <property type="match status" value="1"/>
</dbReference>
<keyword evidence="8 15" id="KW-1278">Translocase</keyword>
<organism evidence="17">
    <name type="scientific">Hylomyscus alleni</name>
    <name type="common">Allen's wood mouse</name>
    <dbReference type="NCBI Taxonomy" id="34858"/>
    <lineage>
        <taxon>Eukaryota</taxon>
        <taxon>Metazoa</taxon>
        <taxon>Chordata</taxon>
        <taxon>Craniata</taxon>
        <taxon>Vertebrata</taxon>
        <taxon>Euteleostomi</taxon>
        <taxon>Mammalia</taxon>
        <taxon>Eutheria</taxon>
        <taxon>Euarchontoglires</taxon>
        <taxon>Glires</taxon>
        <taxon>Rodentia</taxon>
        <taxon>Myomorpha</taxon>
        <taxon>Muroidea</taxon>
        <taxon>Muridae</taxon>
        <taxon>Murinae</taxon>
        <taxon>Hylomyscus</taxon>
    </lineage>
</organism>
<evidence type="ECO:0000256" key="2">
    <source>
        <dbReference type="ARBA" id="ARBA00005698"/>
    </source>
</evidence>
<reference evidence="17" key="2">
    <citation type="journal article" date="2020" name="Mol. Phylogenet. Evol.">
        <title>The phylogeny of the African wood mice (Muridae, Hylomyscus) based on complete mitochondrial genomes and five nuclear genes reveals their evolutionary history and undescribed diversity.</title>
        <authorList>
            <person name="Nicolas V."/>
            <person name="Fabre P.H."/>
            <person name="Bryja J."/>
            <person name="Denys C."/>
            <person name="Verheyen E."/>
            <person name="Missoup A.D."/>
            <person name="Olayemi A."/>
            <person name="Katuala P."/>
            <person name="Dudu A."/>
            <person name="Colyn M."/>
            <person name="Kerbis Peterhans J."/>
            <person name="Demos T."/>
        </authorList>
    </citation>
    <scope>NUCLEOTIDE SEQUENCE</scope>
</reference>
<evidence type="ECO:0000256" key="5">
    <source>
        <dbReference type="ARBA" id="ARBA00022448"/>
    </source>
</evidence>